<comment type="caution">
    <text evidence="3">The sequence shown here is derived from an EMBL/GenBank/DDBJ whole genome shotgun (WGS) entry which is preliminary data.</text>
</comment>
<organism evidence="3 4">
    <name type="scientific">Candidatus Thiodiazotropha taylori</name>
    <dbReference type="NCBI Taxonomy" id="2792791"/>
    <lineage>
        <taxon>Bacteria</taxon>
        <taxon>Pseudomonadati</taxon>
        <taxon>Pseudomonadota</taxon>
        <taxon>Gammaproteobacteria</taxon>
        <taxon>Chromatiales</taxon>
        <taxon>Sedimenticolaceae</taxon>
        <taxon>Candidatus Thiodiazotropha</taxon>
    </lineage>
</organism>
<evidence type="ECO:0000256" key="2">
    <source>
        <dbReference type="SAM" id="MobiDB-lite"/>
    </source>
</evidence>
<gene>
    <name evidence="3" type="ORF">JAZ07_01190</name>
</gene>
<dbReference type="Pfam" id="PF07068">
    <property type="entry name" value="Gp23"/>
    <property type="match status" value="1"/>
</dbReference>
<keyword evidence="3" id="KW-0067">ATP-binding</keyword>
<accession>A0A9E4K8P4</accession>
<dbReference type="AlphaFoldDB" id="A0A9E4K8P4"/>
<proteinExistence type="predicted"/>
<comment type="subcellular location">
    <subcellularLocation>
        <location evidence="1">Virion</location>
    </subcellularLocation>
</comment>
<dbReference type="EMBL" id="JAEPCM010000016">
    <property type="protein sequence ID" value="MCG7944941.1"/>
    <property type="molecule type" value="Genomic_DNA"/>
</dbReference>
<name>A0A9E4K8P4_9GAMM</name>
<dbReference type="InterPro" id="IPR010762">
    <property type="entry name" value="Gp23/Gp24_T4-like"/>
</dbReference>
<reference evidence="3" key="1">
    <citation type="journal article" date="2021" name="Proc. Natl. Acad. Sci. U.S.A.">
        <title>Global biogeography of chemosynthetic symbionts reveals both localized and globally distributed symbiont groups. .</title>
        <authorList>
            <person name="Osvatic J.T."/>
            <person name="Wilkins L.G.E."/>
            <person name="Leibrecht L."/>
            <person name="Leray M."/>
            <person name="Zauner S."/>
            <person name="Polzin J."/>
            <person name="Camacho Y."/>
            <person name="Gros O."/>
            <person name="van Gils J.A."/>
            <person name="Eisen J.A."/>
            <person name="Petersen J.M."/>
            <person name="Yuen B."/>
        </authorList>
    </citation>
    <scope>NUCLEOTIDE SEQUENCE</scope>
    <source>
        <strain evidence="3">MAGclacostrist064TRANS</strain>
    </source>
</reference>
<feature type="region of interest" description="Disordered" evidence="2">
    <location>
        <begin position="152"/>
        <end position="174"/>
    </location>
</feature>
<dbReference type="GO" id="GO:0005524">
    <property type="term" value="F:ATP binding"/>
    <property type="evidence" value="ECO:0007669"/>
    <property type="project" value="UniProtKB-KW"/>
</dbReference>
<evidence type="ECO:0000256" key="1">
    <source>
        <dbReference type="ARBA" id="ARBA00004328"/>
    </source>
</evidence>
<evidence type="ECO:0000313" key="4">
    <source>
        <dbReference type="Proteomes" id="UP000886667"/>
    </source>
</evidence>
<keyword evidence="3" id="KW-0547">Nucleotide-binding</keyword>
<dbReference type="Proteomes" id="UP000886667">
    <property type="component" value="Unassembled WGS sequence"/>
</dbReference>
<sequence>MSTDVLMEKWQPVLDHSDLDAIEHRDRKAVTAQVLENTEIALREEAGMLSESSLSGASFGGAWSGAGDNTTLNDTGRAGYDPIIISLVRRAMPQMMAFDLCGVQPMTAPTGLIFALRARYQDHNTSRDGAEAFYNEVFPNFSGTAFGANDPATHAANADRAGSTTNPFDPSRASNLAETANISGLATEDGTAVNQAPVNNPFTQPGTAGQGVMADNFDMNYDRSAGNRDTAVRGDANYDGSGTTGYGMTTRQGEGDNFREMSFTIERTAVEARTRALKSEYTMELVQDLKAVHGLDAEAELANILSTEILAEINREVIRTVITQGKWGAEGLTNNGEFDLMTDAQGRWSVERQKGLMLQLEKEANKIAFETRRGKGNILLCSANVASALTMAGLLDYTSGLQDNLNVDVTSGTFAGTLNGRMKVYVDPYATAGDYALVGYKGNNQMDAGMFYCPYVPLQMVRAVAQETFQPKIGFKTRYGMVSNPFAEGEYKDRADNHMGLAAVNSNTYYRKFRITNL</sequence>
<feature type="compositionally biased region" description="Polar residues" evidence="2">
    <location>
        <begin position="162"/>
        <end position="174"/>
    </location>
</feature>
<feature type="region of interest" description="Disordered" evidence="2">
    <location>
        <begin position="225"/>
        <end position="254"/>
    </location>
</feature>
<evidence type="ECO:0000313" key="3">
    <source>
        <dbReference type="EMBL" id="MCG7944941.1"/>
    </source>
</evidence>
<protein>
    <submittedName>
        <fullName evidence="3">ATP-binding protein</fullName>
    </submittedName>
</protein>
<dbReference type="Gene3D" id="3.30.2320.40">
    <property type="match status" value="1"/>
</dbReference>